<accession>A0A0A9FRL8</accession>
<dbReference type="AlphaFoldDB" id="A0A0A9FRL8"/>
<reference evidence="1" key="2">
    <citation type="journal article" date="2015" name="Data Brief">
        <title>Shoot transcriptome of the giant reed, Arundo donax.</title>
        <authorList>
            <person name="Barrero R.A."/>
            <person name="Guerrero F.D."/>
            <person name="Moolhuijzen P."/>
            <person name="Goolsby J.A."/>
            <person name="Tidwell J."/>
            <person name="Bellgard S.E."/>
            <person name="Bellgard M.I."/>
        </authorList>
    </citation>
    <scope>NUCLEOTIDE SEQUENCE</scope>
    <source>
        <tissue evidence="1">Shoot tissue taken approximately 20 cm above the soil surface</tissue>
    </source>
</reference>
<proteinExistence type="predicted"/>
<evidence type="ECO:0000313" key="1">
    <source>
        <dbReference type="EMBL" id="JAE14927.1"/>
    </source>
</evidence>
<name>A0A0A9FRL8_ARUDO</name>
<reference evidence="1" key="1">
    <citation type="submission" date="2014-09" db="EMBL/GenBank/DDBJ databases">
        <authorList>
            <person name="Magalhaes I.L.F."/>
            <person name="Oliveira U."/>
            <person name="Santos F.R."/>
            <person name="Vidigal T.H.D.A."/>
            <person name="Brescovit A.D."/>
            <person name="Santos A.J."/>
        </authorList>
    </citation>
    <scope>NUCLEOTIDE SEQUENCE</scope>
    <source>
        <tissue evidence="1">Shoot tissue taken approximately 20 cm above the soil surface</tissue>
    </source>
</reference>
<sequence length="69" mass="8120">MDRISGGFMFSTFVMRPCIIRKWGLFTLSCTEWKRVCTREGCARWPLIRYLFRPPTTIWRVTVISGLSS</sequence>
<organism evidence="1">
    <name type="scientific">Arundo donax</name>
    <name type="common">Giant reed</name>
    <name type="synonym">Donax arundinaceus</name>
    <dbReference type="NCBI Taxonomy" id="35708"/>
    <lineage>
        <taxon>Eukaryota</taxon>
        <taxon>Viridiplantae</taxon>
        <taxon>Streptophyta</taxon>
        <taxon>Embryophyta</taxon>
        <taxon>Tracheophyta</taxon>
        <taxon>Spermatophyta</taxon>
        <taxon>Magnoliopsida</taxon>
        <taxon>Liliopsida</taxon>
        <taxon>Poales</taxon>
        <taxon>Poaceae</taxon>
        <taxon>PACMAD clade</taxon>
        <taxon>Arundinoideae</taxon>
        <taxon>Arundineae</taxon>
        <taxon>Arundo</taxon>
    </lineage>
</organism>
<protein>
    <submittedName>
        <fullName evidence="1">Uncharacterized protein</fullName>
    </submittedName>
</protein>
<dbReference type="EMBL" id="GBRH01182969">
    <property type="protein sequence ID" value="JAE14927.1"/>
    <property type="molecule type" value="Transcribed_RNA"/>
</dbReference>